<evidence type="ECO:0000256" key="5">
    <source>
        <dbReference type="ARBA" id="ARBA00023136"/>
    </source>
</evidence>
<evidence type="ECO:0000256" key="2">
    <source>
        <dbReference type="ARBA" id="ARBA00022448"/>
    </source>
</evidence>
<evidence type="ECO:0000256" key="4">
    <source>
        <dbReference type="ARBA" id="ARBA00022692"/>
    </source>
</evidence>
<comment type="subcellular location">
    <subcellularLocation>
        <location evidence="1">Cell outer membrane</location>
    </subcellularLocation>
</comment>
<dbReference type="Gene3D" id="1.20.1600.10">
    <property type="entry name" value="Outer membrane efflux proteins (OEP)"/>
    <property type="match status" value="1"/>
</dbReference>
<dbReference type="AlphaFoldDB" id="A0A3B0WQW5"/>
<dbReference type="GO" id="GO:0009279">
    <property type="term" value="C:cell outer membrane"/>
    <property type="evidence" value="ECO:0007669"/>
    <property type="project" value="UniProtKB-SubCell"/>
</dbReference>
<dbReference type="SUPFAM" id="SSF56954">
    <property type="entry name" value="Outer membrane efflux proteins (OEP)"/>
    <property type="match status" value="1"/>
</dbReference>
<gene>
    <name evidence="7" type="ORF">MNBD_GAMMA11-3014</name>
</gene>
<proteinExistence type="predicted"/>
<dbReference type="InterPro" id="IPR051906">
    <property type="entry name" value="TolC-like"/>
</dbReference>
<feature type="non-terminal residue" evidence="7">
    <location>
        <position position="399"/>
    </location>
</feature>
<reference evidence="7" key="1">
    <citation type="submission" date="2018-06" db="EMBL/GenBank/DDBJ databases">
        <authorList>
            <person name="Zhirakovskaya E."/>
        </authorList>
    </citation>
    <scope>NUCLEOTIDE SEQUENCE</scope>
</reference>
<dbReference type="PANTHER" id="PTHR30026">
    <property type="entry name" value="OUTER MEMBRANE PROTEIN TOLC"/>
    <property type="match status" value="1"/>
</dbReference>
<protein>
    <submittedName>
        <fullName evidence="7">Heavy metal RND efflux outer membrane protein, CzcC family</fullName>
    </submittedName>
</protein>
<dbReference type="GO" id="GO:0015288">
    <property type="term" value="F:porin activity"/>
    <property type="evidence" value="ECO:0007669"/>
    <property type="project" value="TreeGrafter"/>
</dbReference>
<dbReference type="EMBL" id="UOFG01000035">
    <property type="protein sequence ID" value="VAW58408.1"/>
    <property type="molecule type" value="Genomic_DNA"/>
</dbReference>
<dbReference type="GO" id="GO:0015562">
    <property type="term" value="F:efflux transmembrane transporter activity"/>
    <property type="evidence" value="ECO:0007669"/>
    <property type="project" value="InterPro"/>
</dbReference>
<dbReference type="GO" id="GO:1990281">
    <property type="term" value="C:efflux pump complex"/>
    <property type="evidence" value="ECO:0007669"/>
    <property type="project" value="TreeGrafter"/>
</dbReference>
<keyword evidence="5" id="KW-0472">Membrane</keyword>
<keyword evidence="4" id="KW-0812">Transmembrane</keyword>
<dbReference type="Pfam" id="PF02321">
    <property type="entry name" value="OEP"/>
    <property type="match status" value="1"/>
</dbReference>
<accession>A0A3B0WQW5</accession>
<name>A0A3B0WQW5_9ZZZZ</name>
<keyword evidence="3" id="KW-1134">Transmembrane beta strand</keyword>
<evidence type="ECO:0000256" key="6">
    <source>
        <dbReference type="ARBA" id="ARBA00023237"/>
    </source>
</evidence>
<evidence type="ECO:0000313" key="7">
    <source>
        <dbReference type="EMBL" id="VAW58408.1"/>
    </source>
</evidence>
<evidence type="ECO:0000256" key="1">
    <source>
        <dbReference type="ARBA" id="ARBA00004442"/>
    </source>
</evidence>
<evidence type="ECO:0000256" key="3">
    <source>
        <dbReference type="ARBA" id="ARBA00022452"/>
    </source>
</evidence>
<organism evidence="7">
    <name type="scientific">hydrothermal vent metagenome</name>
    <dbReference type="NCBI Taxonomy" id="652676"/>
    <lineage>
        <taxon>unclassified sequences</taxon>
        <taxon>metagenomes</taxon>
        <taxon>ecological metagenomes</taxon>
    </lineage>
</organism>
<keyword evidence="2" id="KW-0813">Transport</keyword>
<dbReference type="PANTHER" id="PTHR30026:SF20">
    <property type="entry name" value="OUTER MEMBRANE PROTEIN TOLC"/>
    <property type="match status" value="1"/>
</dbReference>
<sequence>MRVPETKMLLLVASVVSCLILPSALMASPEALAQEHGMEGMSLREAEQFALQRDTLSKSFRRNEQAFNEQAIAADTWADPRIKLGAQAVPVDSFDLEQEAMTQLIVDYQQMLPRGDSLAHASGSMQAMARTQSARAQQRDRVVLMKVRQAWLDVVLQKKSLDIIQANRVLFEQMLDISQAFYASGRQQQQDVVQAELEISLVDDRLERVRSELIVAEANLSKWVGEENMRHGAGVERANLQLANLPGMKALEQKLDLNPELIAMRERVVTQQRKLDLAGDQYSPQWGFNVNYGFRSGNNPDGGERSDFMTAMVTFDLPIFTENKQDRTVSAEKQRLQATRYQQLDVKRVLLKRLQDVVGRLQKLKDRNELYRDKVLPQAEQNAEVSLRGYQSGVVDFFT</sequence>
<dbReference type="PROSITE" id="PS51257">
    <property type="entry name" value="PROKAR_LIPOPROTEIN"/>
    <property type="match status" value="1"/>
</dbReference>
<dbReference type="InterPro" id="IPR003423">
    <property type="entry name" value="OMP_efflux"/>
</dbReference>
<keyword evidence="6" id="KW-0998">Cell outer membrane</keyword>